<protein>
    <submittedName>
        <fullName evidence="2">Uncharacterized protein</fullName>
    </submittedName>
</protein>
<evidence type="ECO:0000313" key="2">
    <source>
        <dbReference type="EMBL" id="MDP7739757.1"/>
    </source>
</evidence>
<feature type="region of interest" description="Disordered" evidence="1">
    <location>
        <begin position="201"/>
        <end position="227"/>
    </location>
</feature>
<dbReference type="AlphaFoldDB" id="A0AAJ1S964"/>
<dbReference type="RefSeq" id="WP_287042184.1">
    <property type="nucleotide sequence ID" value="NZ_JAUFSA010000008.1"/>
</dbReference>
<evidence type="ECO:0000313" key="3">
    <source>
        <dbReference type="Proteomes" id="UP001229081"/>
    </source>
</evidence>
<accession>A0AAJ1S964</accession>
<feature type="compositionally biased region" description="Basic residues" evidence="1">
    <location>
        <begin position="214"/>
        <end position="227"/>
    </location>
</feature>
<organism evidence="2 3">
    <name type="scientific">Mycobacterium paragordonae</name>
    <dbReference type="NCBI Taxonomy" id="1389713"/>
    <lineage>
        <taxon>Bacteria</taxon>
        <taxon>Bacillati</taxon>
        <taxon>Actinomycetota</taxon>
        <taxon>Actinomycetes</taxon>
        <taxon>Mycobacteriales</taxon>
        <taxon>Mycobacteriaceae</taxon>
        <taxon>Mycobacterium</taxon>
    </lineage>
</organism>
<dbReference type="Proteomes" id="UP001229081">
    <property type="component" value="Unassembled WGS sequence"/>
</dbReference>
<dbReference type="EMBL" id="JAUFSA010000008">
    <property type="protein sequence ID" value="MDP7739757.1"/>
    <property type="molecule type" value="Genomic_DNA"/>
</dbReference>
<gene>
    <name evidence="2" type="ORF">QXL92_34070</name>
</gene>
<sequence>MGADPVALEARTDSVRACPRCGQRFEVPDKGPGRRPVWCSPRCRRLASAERVAARNAGAAVRVIEVPRAHRPDPDARLPLPSMHTLHRLFLSSDYQCQLLLEVLEHRYAEGAMGEQLGAVVQRFAAAVRLHQALAEDPGYRQAREQVQRLGEQLRRDVERGQQRDRELARLRQEVTEVWRLRTRLAELESLLDAIAGHPAHDTEQHHQVPMSRQQRRAAQRAAGKTR</sequence>
<comment type="caution">
    <text evidence="2">The sequence shown here is derived from an EMBL/GenBank/DDBJ whole genome shotgun (WGS) entry which is preliminary data.</text>
</comment>
<evidence type="ECO:0000256" key="1">
    <source>
        <dbReference type="SAM" id="MobiDB-lite"/>
    </source>
</evidence>
<proteinExistence type="predicted"/>
<reference evidence="2" key="1">
    <citation type="submission" date="2023-06" db="EMBL/GenBank/DDBJ databases">
        <title>Identification of two novel mycobacterium reveal diversities and complexities of Mycobacterium gordonae clade.</title>
        <authorList>
            <person name="Matsumoto Y."/>
            <person name="Nakamura S."/>
            <person name="Motooka D."/>
            <person name="Fukushima K."/>
        </authorList>
    </citation>
    <scope>NUCLEOTIDE SEQUENCE</scope>
    <source>
        <strain evidence="2">TY812</strain>
    </source>
</reference>
<name>A0AAJ1S964_9MYCO</name>